<gene>
    <name evidence="1" type="ORF">FSZ17_03435</name>
</gene>
<dbReference type="RefSeq" id="WP_057776277.1">
    <property type="nucleotide sequence ID" value="NZ_CP042593.1"/>
</dbReference>
<sequence length="147" mass="15700">MDTNSLTMKYTSEEDKSTIITEEKQERNLPIGLDNVISLVTSVAIPYAVFEFAVKTSSYNGGAAILQALKGFGIGGVGVKGGIATLLLGAGTTYGGTQKMLSFIGGKVLKADYSTGEKTKEELIEHIIHLPISKALQCSLIKQIKKF</sequence>
<dbReference type="STRING" id="1742359.GCA_001439625_01238"/>
<accession>A0A5B8Z2A1</accession>
<reference evidence="2" key="1">
    <citation type="submission" date="2019-08" db="EMBL/GenBank/DDBJ databases">
        <authorList>
            <person name="Zheng X."/>
        </authorList>
    </citation>
    <scope>NUCLEOTIDE SEQUENCE [LARGE SCALE GENOMIC DNA]</scope>
    <source>
        <strain evidence="2">FJAT-25496</strain>
    </source>
</reference>
<dbReference type="EMBL" id="CP042593">
    <property type="protein sequence ID" value="QED46393.1"/>
    <property type="molecule type" value="Genomic_DNA"/>
</dbReference>
<organism evidence="1 2">
    <name type="scientific">Cytobacillus dafuensis</name>
    <name type="common">Bacillus dafuensis</name>
    <dbReference type="NCBI Taxonomy" id="1742359"/>
    <lineage>
        <taxon>Bacteria</taxon>
        <taxon>Bacillati</taxon>
        <taxon>Bacillota</taxon>
        <taxon>Bacilli</taxon>
        <taxon>Bacillales</taxon>
        <taxon>Bacillaceae</taxon>
        <taxon>Cytobacillus</taxon>
    </lineage>
</organism>
<proteinExistence type="predicted"/>
<dbReference type="AlphaFoldDB" id="A0A5B8Z2A1"/>
<keyword evidence="2" id="KW-1185">Reference proteome</keyword>
<evidence type="ECO:0000313" key="1">
    <source>
        <dbReference type="EMBL" id="QED46393.1"/>
    </source>
</evidence>
<protein>
    <submittedName>
        <fullName evidence="1">Uncharacterized protein</fullName>
    </submittedName>
</protein>
<evidence type="ECO:0000313" key="2">
    <source>
        <dbReference type="Proteomes" id="UP000321555"/>
    </source>
</evidence>
<name>A0A5B8Z2A1_CYTDA</name>
<dbReference type="Proteomes" id="UP000321555">
    <property type="component" value="Chromosome"/>
</dbReference>
<dbReference type="KEGG" id="bda:FSZ17_03435"/>